<dbReference type="InterPro" id="IPR011041">
    <property type="entry name" value="Quinoprot_gluc/sorb_DH_b-prop"/>
</dbReference>
<dbReference type="InterPro" id="IPR011042">
    <property type="entry name" value="6-blade_b-propeller_TolB-like"/>
</dbReference>
<dbReference type="PANTHER" id="PTHR33546">
    <property type="entry name" value="LARGE, MULTIFUNCTIONAL SECRETED PROTEIN-RELATED"/>
    <property type="match status" value="1"/>
</dbReference>
<sequence length="465" mass="49018">MVSSQSRVFPRLAVVAVAATVALVAACSAPDRSPSDSGRAAASLDDTTAVACADSSGAASAGLTLPTGFCATVFAEGVAHGRHVAVAANGDVYIAIEGTNPTPKALPTGTTAPPPTSFVALRDTNHDGRADLMRRIGTLGNTGIAIAAGFVYVDEGTAIVRYARADTALVPAGKREVVVDGFPLSPGHRARNFAIDTTGSLFVNVGSATNSCQVKDRTLGSPGVDPCTELLTRAGIWRFDANRLGQHFNPEARYASGIRNGMGLAIAQDGTLYGTQHGRDQLHDSWPDVFPEVAYQAENPGEELIQINQGDDFGWPDCYYSITERHLVDAPEYGGDGKKTTRCTAKKEPRAVFPAHWAPMSLFIYPVTGNFPDRFRGGAFIAFHGSWNRAPAPQTGYRVVFQPLSGGESITFADGFAGLPAEEIQPDRAKHRPVGIGAMPDGSLIITDDAGGRVYLVTYQGAVKP</sequence>
<dbReference type="InterPro" id="IPR054539">
    <property type="entry name" value="Beta-prop_PDH"/>
</dbReference>
<feature type="signal peptide" evidence="1">
    <location>
        <begin position="1"/>
        <end position="18"/>
    </location>
</feature>
<evidence type="ECO:0000259" key="2">
    <source>
        <dbReference type="Pfam" id="PF22807"/>
    </source>
</evidence>
<evidence type="ECO:0000256" key="1">
    <source>
        <dbReference type="SAM" id="SignalP"/>
    </source>
</evidence>
<gene>
    <name evidence="3" type="ORF">HKW67_15380</name>
</gene>
<feature type="domain" description="Pyrroloquinoline quinone-dependent pyranose dehydrogenase beta-propeller" evidence="2">
    <location>
        <begin position="66"/>
        <end position="459"/>
    </location>
</feature>
<name>A0A6M4IQ12_9BACT</name>
<keyword evidence="4" id="KW-1185">Reference proteome</keyword>
<feature type="chain" id="PRO_5027027044" description="Pyrroloquinoline quinone-dependent pyranose dehydrogenase beta-propeller domain-containing protein" evidence="1">
    <location>
        <begin position="19"/>
        <end position="465"/>
    </location>
</feature>
<evidence type="ECO:0000313" key="4">
    <source>
        <dbReference type="Proteomes" id="UP000500938"/>
    </source>
</evidence>
<accession>A0A6M4IQ12</accession>
<evidence type="ECO:0000313" key="3">
    <source>
        <dbReference type="EMBL" id="QJR36800.1"/>
    </source>
</evidence>
<dbReference type="EMBL" id="CP053085">
    <property type="protein sequence ID" value="QJR36800.1"/>
    <property type="molecule type" value="Genomic_DNA"/>
</dbReference>
<proteinExistence type="predicted"/>
<dbReference type="KEGG" id="ggr:HKW67_15380"/>
<dbReference type="RefSeq" id="WP_171226232.1">
    <property type="nucleotide sequence ID" value="NZ_CP053085.1"/>
</dbReference>
<dbReference type="PROSITE" id="PS51257">
    <property type="entry name" value="PROKAR_LIPOPROTEIN"/>
    <property type="match status" value="1"/>
</dbReference>
<protein>
    <recommendedName>
        <fullName evidence="2">Pyrroloquinoline quinone-dependent pyranose dehydrogenase beta-propeller domain-containing protein</fullName>
    </recommendedName>
</protein>
<dbReference type="Pfam" id="PF22807">
    <property type="entry name" value="TrAA12"/>
    <property type="match status" value="1"/>
</dbReference>
<dbReference type="PANTHER" id="PTHR33546:SF1">
    <property type="entry name" value="LARGE, MULTIFUNCTIONAL SECRETED PROTEIN"/>
    <property type="match status" value="1"/>
</dbReference>
<keyword evidence="1" id="KW-0732">Signal</keyword>
<organism evidence="3 4">
    <name type="scientific">Gemmatimonas groenlandica</name>
    <dbReference type="NCBI Taxonomy" id="2732249"/>
    <lineage>
        <taxon>Bacteria</taxon>
        <taxon>Pseudomonadati</taxon>
        <taxon>Gemmatimonadota</taxon>
        <taxon>Gemmatimonadia</taxon>
        <taxon>Gemmatimonadales</taxon>
        <taxon>Gemmatimonadaceae</taxon>
        <taxon>Gemmatimonas</taxon>
    </lineage>
</organism>
<reference evidence="3 4" key="1">
    <citation type="submission" date="2020-05" db="EMBL/GenBank/DDBJ databases">
        <title>Complete genome sequence of Gemmatimonas greenlandica TET16.</title>
        <authorList>
            <person name="Zeng Y."/>
        </authorList>
    </citation>
    <scope>NUCLEOTIDE SEQUENCE [LARGE SCALE GENOMIC DNA]</scope>
    <source>
        <strain evidence="3 4">TET16</strain>
    </source>
</reference>
<dbReference type="Gene3D" id="2.120.10.30">
    <property type="entry name" value="TolB, C-terminal domain"/>
    <property type="match status" value="1"/>
</dbReference>
<dbReference type="Proteomes" id="UP000500938">
    <property type="component" value="Chromosome"/>
</dbReference>
<dbReference type="SUPFAM" id="SSF50952">
    <property type="entry name" value="Soluble quinoprotein glucose dehydrogenase"/>
    <property type="match status" value="1"/>
</dbReference>
<dbReference type="AlphaFoldDB" id="A0A6M4IQ12"/>